<proteinExistence type="predicted"/>
<dbReference type="EMBL" id="GBRH01276961">
    <property type="protein sequence ID" value="JAD20934.1"/>
    <property type="molecule type" value="Transcribed_RNA"/>
</dbReference>
<accession>A0A0A8Y4P7</accession>
<reference evidence="1" key="2">
    <citation type="journal article" date="2015" name="Data Brief">
        <title>Shoot transcriptome of the giant reed, Arundo donax.</title>
        <authorList>
            <person name="Barrero R.A."/>
            <person name="Guerrero F.D."/>
            <person name="Moolhuijzen P."/>
            <person name="Goolsby J.A."/>
            <person name="Tidwell J."/>
            <person name="Bellgard S.E."/>
            <person name="Bellgard M.I."/>
        </authorList>
    </citation>
    <scope>NUCLEOTIDE SEQUENCE</scope>
    <source>
        <tissue evidence="1">Shoot tissue taken approximately 20 cm above the soil surface</tissue>
    </source>
</reference>
<protein>
    <submittedName>
        <fullName evidence="1">Uncharacterized protein</fullName>
    </submittedName>
</protein>
<sequence length="50" mass="5912">MIQKKNTKDIIRLVLCQPKWSTHEPYTTILDPSNCFSIYLQILIESSWNT</sequence>
<organism evidence="1">
    <name type="scientific">Arundo donax</name>
    <name type="common">Giant reed</name>
    <name type="synonym">Donax arundinaceus</name>
    <dbReference type="NCBI Taxonomy" id="35708"/>
    <lineage>
        <taxon>Eukaryota</taxon>
        <taxon>Viridiplantae</taxon>
        <taxon>Streptophyta</taxon>
        <taxon>Embryophyta</taxon>
        <taxon>Tracheophyta</taxon>
        <taxon>Spermatophyta</taxon>
        <taxon>Magnoliopsida</taxon>
        <taxon>Liliopsida</taxon>
        <taxon>Poales</taxon>
        <taxon>Poaceae</taxon>
        <taxon>PACMAD clade</taxon>
        <taxon>Arundinoideae</taxon>
        <taxon>Arundineae</taxon>
        <taxon>Arundo</taxon>
    </lineage>
</organism>
<reference evidence="1" key="1">
    <citation type="submission" date="2014-09" db="EMBL/GenBank/DDBJ databases">
        <authorList>
            <person name="Magalhaes I.L.F."/>
            <person name="Oliveira U."/>
            <person name="Santos F.R."/>
            <person name="Vidigal T.H.D.A."/>
            <person name="Brescovit A.D."/>
            <person name="Santos A.J."/>
        </authorList>
    </citation>
    <scope>NUCLEOTIDE SEQUENCE</scope>
    <source>
        <tissue evidence="1">Shoot tissue taken approximately 20 cm above the soil surface</tissue>
    </source>
</reference>
<dbReference type="AlphaFoldDB" id="A0A0A8Y4P7"/>
<name>A0A0A8Y4P7_ARUDO</name>
<evidence type="ECO:0000313" key="1">
    <source>
        <dbReference type="EMBL" id="JAD20934.1"/>
    </source>
</evidence>